<dbReference type="Proteomes" id="UP000789525">
    <property type="component" value="Unassembled WGS sequence"/>
</dbReference>
<gene>
    <name evidence="1" type="ORF">ACOLOM_LOCUS11141</name>
</gene>
<proteinExistence type="predicted"/>
<reference evidence="1" key="1">
    <citation type="submission" date="2021-06" db="EMBL/GenBank/DDBJ databases">
        <authorList>
            <person name="Kallberg Y."/>
            <person name="Tangrot J."/>
            <person name="Rosling A."/>
        </authorList>
    </citation>
    <scope>NUCLEOTIDE SEQUENCE</scope>
    <source>
        <strain evidence="1">CL356</strain>
    </source>
</reference>
<name>A0ACA9PU93_9GLOM</name>
<organism evidence="1 2">
    <name type="scientific">Acaulospora colombiana</name>
    <dbReference type="NCBI Taxonomy" id="27376"/>
    <lineage>
        <taxon>Eukaryota</taxon>
        <taxon>Fungi</taxon>
        <taxon>Fungi incertae sedis</taxon>
        <taxon>Mucoromycota</taxon>
        <taxon>Glomeromycotina</taxon>
        <taxon>Glomeromycetes</taxon>
        <taxon>Diversisporales</taxon>
        <taxon>Acaulosporaceae</taxon>
        <taxon>Acaulospora</taxon>
    </lineage>
</organism>
<evidence type="ECO:0000313" key="1">
    <source>
        <dbReference type="EMBL" id="CAG8721061.1"/>
    </source>
</evidence>
<feature type="non-terminal residue" evidence="1">
    <location>
        <position position="1"/>
    </location>
</feature>
<sequence>KSTMRSIPPVTGSNREPLGRQKHQEANQVPHQASQYLLEADDE</sequence>
<dbReference type="EMBL" id="CAJVPT010038774">
    <property type="protein sequence ID" value="CAG8721061.1"/>
    <property type="molecule type" value="Genomic_DNA"/>
</dbReference>
<evidence type="ECO:0000313" key="2">
    <source>
        <dbReference type="Proteomes" id="UP000789525"/>
    </source>
</evidence>
<protein>
    <submittedName>
        <fullName evidence="1">15866_t:CDS:1</fullName>
    </submittedName>
</protein>
<keyword evidence="2" id="KW-1185">Reference proteome</keyword>
<accession>A0ACA9PU93</accession>
<comment type="caution">
    <text evidence="1">The sequence shown here is derived from an EMBL/GenBank/DDBJ whole genome shotgun (WGS) entry which is preliminary data.</text>
</comment>
<feature type="non-terminal residue" evidence="1">
    <location>
        <position position="43"/>
    </location>
</feature>